<dbReference type="AlphaFoldDB" id="A0A2G3DZG2"/>
<evidence type="ECO:0000313" key="3">
    <source>
        <dbReference type="Proteomes" id="UP000225889"/>
    </source>
</evidence>
<keyword evidence="1" id="KW-0812">Transmembrane</keyword>
<keyword evidence="1" id="KW-0472">Membrane</keyword>
<evidence type="ECO:0000313" key="2">
    <source>
        <dbReference type="EMBL" id="PHU36275.1"/>
    </source>
</evidence>
<dbReference type="RefSeq" id="WP_099391115.1">
    <property type="nucleotide sequence ID" value="NZ_PDYF01000005.1"/>
</dbReference>
<dbReference type="Proteomes" id="UP000225889">
    <property type="component" value="Unassembled WGS sequence"/>
</dbReference>
<evidence type="ECO:0000256" key="1">
    <source>
        <dbReference type="SAM" id="Phobius"/>
    </source>
</evidence>
<feature type="transmembrane region" description="Helical" evidence="1">
    <location>
        <begin position="37"/>
        <end position="58"/>
    </location>
</feature>
<dbReference type="EMBL" id="PDYF01000005">
    <property type="protein sequence ID" value="PHU36275.1"/>
    <property type="molecule type" value="Genomic_DNA"/>
</dbReference>
<protein>
    <submittedName>
        <fullName evidence="2">Uncharacterized protein</fullName>
    </submittedName>
</protein>
<name>A0A2G3DZG2_9FIRM</name>
<organism evidence="2 3">
    <name type="scientific">Pseudobutyrivibrio ruminis</name>
    <dbReference type="NCBI Taxonomy" id="46206"/>
    <lineage>
        <taxon>Bacteria</taxon>
        <taxon>Bacillati</taxon>
        <taxon>Bacillota</taxon>
        <taxon>Clostridia</taxon>
        <taxon>Lachnospirales</taxon>
        <taxon>Lachnospiraceae</taxon>
        <taxon>Pseudobutyrivibrio</taxon>
    </lineage>
</organism>
<gene>
    <name evidence="2" type="ORF">CSX01_01055</name>
</gene>
<reference evidence="2 3" key="1">
    <citation type="submission" date="2017-10" db="EMBL/GenBank/DDBJ databases">
        <title>Resolving the taxonomy of Roseburia spp., Eubacterium rectale and Agathobacter spp. through phylogenomic analysis.</title>
        <authorList>
            <person name="Sheridan P.O."/>
            <person name="Walker A.W."/>
            <person name="Duncan S.H."/>
            <person name="Scott K.P."/>
            <person name="Toole P.W.O."/>
            <person name="Luis P."/>
            <person name="Flint H.J."/>
        </authorList>
    </citation>
    <scope>NUCLEOTIDE SEQUENCE [LARGE SCALE GENOMIC DNA]</scope>
    <source>
        <strain evidence="2 3">JK626</strain>
    </source>
</reference>
<proteinExistence type="predicted"/>
<comment type="caution">
    <text evidence="2">The sequence shown here is derived from an EMBL/GenBank/DDBJ whole genome shotgun (WGS) entry which is preliminary data.</text>
</comment>
<accession>A0A2G3DZG2</accession>
<sequence length="202" mass="22791">MGNKYNDSEMESVKKSWAGERAKLAQMTGKEKADYIFTYYKIHILLILGILIAVGWFIHHAMTYVDYEFFGMVINGESVNQDREQEITEYLGMTGHEAADLSAGLTTDEDVAGGYGTRLSVLVMAGQLDFAFTDEEGVKYLTNYGIITDDNQPIDISDSPIHEYFGLDDNIKYLVWAGLSGNRQYLDLMMQMMDDIESGKIK</sequence>
<keyword evidence="1" id="KW-1133">Transmembrane helix</keyword>
<reference evidence="2 3" key="2">
    <citation type="submission" date="2017-10" db="EMBL/GenBank/DDBJ databases">
        <authorList>
            <person name="Banno H."/>
            <person name="Chua N.-H."/>
        </authorList>
    </citation>
    <scope>NUCLEOTIDE SEQUENCE [LARGE SCALE GENOMIC DNA]</scope>
    <source>
        <strain evidence="2 3">JK626</strain>
    </source>
</reference>